<evidence type="ECO:0000256" key="1">
    <source>
        <dbReference type="SAM" id="MobiDB-lite"/>
    </source>
</evidence>
<comment type="caution">
    <text evidence="2">The sequence shown here is derived from an EMBL/GenBank/DDBJ whole genome shotgun (WGS) entry which is preliminary data.</text>
</comment>
<name>A0A9W9YUU4_9CNID</name>
<feature type="compositionally biased region" description="Acidic residues" evidence="1">
    <location>
        <begin position="153"/>
        <end position="162"/>
    </location>
</feature>
<evidence type="ECO:0000313" key="2">
    <source>
        <dbReference type="EMBL" id="KAJ7369856.1"/>
    </source>
</evidence>
<reference evidence="2" key="1">
    <citation type="submission" date="2023-01" db="EMBL/GenBank/DDBJ databases">
        <title>Genome assembly of the deep-sea coral Lophelia pertusa.</title>
        <authorList>
            <person name="Herrera S."/>
            <person name="Cordes E."/>
        </authorList>
    </citation>
    <scope>NUCLEOTIDE SEQUENCE</scope>
    <source>
        <strain evidence="2">USNM1676648</strain>
        <tissue evidence="2">Polyp</tissue>
    </source>
</reference>
<feature type="compositionally biased region" description="Basic and acidic residues" evidence="1">
    <location>
        <begin position="138"/>
        <end position="151"/>
    </location>
</feature>
<feature type="region of interest" description="Disordered" evidence="1">
    <location>
        <begin position="138"/>
        <end position="169"/>
    </location>
</feature>
<dbReference type="EMBL" id="MU826882">
    <property type="protein sequence ID" value="KAJ7369856.1"/>
    <property type="molecule type" value="Genomic_DNA"/>
</dbReference>
<protein>
    <submittedName>
        <fullName evidence="2">Uncharacterized protein</fullName>
    </submittedName>
</protein>
<keyword evidence="3" id="KW-1185">Reference proteome</keyword>
<gene>
    <name evidence="2" type="ORF">OS493_035932</name>
</gene>
<organism evidence="2 3">
    <name type="scientific">Desmophyllum pertusum</name>
    <dbReference type="NCBI Taxonomy" id="174260"/>
    <lineage>
        <taxon>Eukaryota</taxon>
        <taxon>Metazoa</taxon>
        <taxon>Cnidaria</taxon>
        <taxon>Anthozoa</taxon>
        <taxon>Hexacorallia</taxon>
        <taxon>Scleractinia</taxon>
        <taxon>Caryophylliina</taxon>
        <taxon>Caryophylliidae</taxon>
        <taxon>Desmophyllum</taxon>
    </lineage>
</organism>
<dbReference type="AlphaFoldDB" id="A0A9W9YUU4"/>
<accession>A0A9W9YUU4</accession>
<proteinExistence type="predicted"/>
<dbReference type="Proteomes" id="UP001163046">
    <property type="component" value="Unassembled WGS sequence"/>
</dbReference>
<evidence type="ECO:0000313" key="3">
    <source>
        <dbReference type="Proteomes" id="UP001163046"/>
    </source>
</evidence>
<sequence>MGQICFGGCENVKIMGFYLHFECRGTLKKSFPSYLDIYSSCGPHVGFWMASVDAQHSREIMKEKHSDPLRHHGLLITIQGNAVGKQGGTYLKHGGQQDFYNDRCGIGRYWNVVGNIQDDNRHGEERFYDKSHALAEFRREREGQNRERSDDQTWNDDIEEEEARNATHADVEGDIRIRFRAAADDIRKKTEKELRRDPREEGCFTK</sequence>